<feature type="transmembrane region" description="Helical" evidence="1">
    <location>
        <begin position="37"/>
        <end position="55"/>
    </location>
</feature>
<keyword evidence="1" id="KW-0812">Transmembrane</keyword>
<dbReference type="RefSeq" id="WP_289829373.1">
    <property type="nucleotide sequence ID" value="NZ_JAUEDK010000010.1"/>
</dbReference>
<dbReference type="Pfam" id="PF07077">
    <property type="entry name" value="DUF1345"/>
    <property type="match status" value="1"/>
</dbReference>
<feature type="transmembrane region" description="Helical" evidence="1">
    <location>
        <begin position="12"/>
        <end position="31"/>
    </location>
</feature>
<feature type="transmembrane region" description="Helical" evidence="1">
    <location>
        <begin position="109"/>
        <end position="132"/>
    </location>
</feature>
<comment type="caution">
    <text evidence="2">The sequence shown here is derived from an EMBL/GenBank/DDBJ whole genome shotgun (WGS) entry which is preliminary data.</text>
</comment>
<reference evidence="2" key="1">
    <citation type="submission" date="2023-06" db="EMBL/GenBank/DDBJ databases">
        <authorList>
            <person name="Zhang S."/>
        </authorList>
    </citation>
    <scope>NUCLEOTIDE SEQUENCE</scope>
    <source>
        <strain evidence="2">SG2303</strain>
    </source>
</reference>
<dbReference type="InterPro" id="IPR009781">
    <property type="entry name" value="DUF1345"/>
</dbReference>
<evidence type="ECO:0000313" key="3">
    <source>
        <dbReference type="Proteomes" id="UP001168540"/>
    </source>
</evidence>
<sequence>MRRIGHLIRTRPRLVIAFAAGIAGFWLLPHAPWLQRLLLGWNVTTWVYLLSLWLMMVRAQPERIRRLSRLQDESAAMALTLISSATVMSLVAILLELTSVKGLSGDAKFGHLVLSAVTLIGAWLLLPTIFALHYAHLFYGSKSGEPPLLFPDKPSTPTYWDFLYFSFTIGVASQTADVAVGSPAARRVVLVQSVLSFVFNTSILAMSINVAASLVS</sequence>
<evidence type="ECO:0000313" key="2">
    <source>
        <dbReference type="EMBL" id="MDN0074792.1"/>
    </source>
</evidence>
<dbReference type="EMBL" id="JAUEDK010000010">
    <property type="protein sequence ID" value="MDN0074792.1"/>
    <property type="molecule type" value="Genomic_DNA"/>
</dbReference>
<organism evidence="2 3">
    <name type="scientific">Crenobacter oryzisoli</name>
    <dbReference type="NCBI Taxonomy" id="3056844"/>
    <lineage>
        <taxon>Bacteria</taxon>
        <taxon>Pseudomonadati</taxon>
        <taxon>Pseudomonadota</taxon>
        <taxon>Betaproteobacteria</taxon>
        <taxon>Neisseriales</taxon>
        <taxon>Neisseriaceae</taxon>
        <taxon>Crenobacter</taxon>
    </lineage>
</organism>
<keyword evidence="1" id="KW-1133">Transmembrane helix</keyword>
<accession>A0ABT7XLY3</accession>
<gene>
    <name evidence="2" type="ORF">QU481_07785</name>
</gene>
<proteinExistence type="predicted"/>
<feature type="transmembrane region" description="Helical" evidence="1">
    <location>
        <begin position="194"/>
        <end position="215"/>
    </location>
</feature>
<keyword evidence="1" id="KW-0472">Membrane</keyword>
<feature type="transmembrane region" description="Helical" evidence="1">
    <location>
        <begin position="76"/>
        <end position="97"/>
    </location>
</feature>
<dbReference type="Proteomes" id="UP001168540">
    <property type="component" value="Unassembled WGS sequence"/>
</dbReference>
<keyword evidence="3" id="KW-1185">Reference proteome</keyword>
<protein>
    <submittedName>
        <fullName evidence="2">DUF1345 domain-containing protein</fullName>
    </submittedName>
</protein>
<name>A0ABT7XLY3_9NEIS</name>
<evidence type="ECO:0000256" key="1">
    <source>
        <dbReference type="SAM" id="Phobius"/>
    </source>
</evidence>